<keyword evidence="1" id="KW-0521">NADP</keyword>
<reference evidence="4 5" key="2">
    <citation type="journal article" date="2023" name="ChemBioChem">
        <title>Acyltransferase Domain Exchange between Two Independent Type I Polyketide Synthases in the Same Producer Strain of Macrolide Antibiotics.</title>
        <authorList>
            <person name="Kudo F."/>
            <person name="Kishikawa K."/>
            <person name="Tsuboi K."/>
            <person name="Kido T."/>
            <person name="Usui T."/>
            <person name="Hashimoto J."/>
            <person name="Shin-Ya K."/>
            <person name="Miyanaga A."/>
            <person name="Eguchi T."/>
        </authorList>
    </citation>
    <scope>NUCLEOTIDE SEQUENCE [LARGE SCALE GENOMIC DNA]</scope>
    <source>
        <strain evidence="4 5">A-8890</strain>
    </source>
</reference>
<dbReference type="Gene3D" id="3.90.180.10">
    <property type="entry name" value="Medium-chain alcohol dehydrogenases, catalytic domain"/>
    <property type="match status" value="1"/>
</dbReference>
<keyword evidence="2" id="KW-0560">Oxidoreductase</keyword>
<dbReference type="InterPro" id="IPR013154">
    <property type="entry name" value="ADH-like_N"/>
</dbReference>
<dbReference type="EMBL" id="AP018448">
    <property type="protein sequence ID" value="BBC38503.1"/>
    <property type="molecule type" value="Genomic_DNA"/>
</dbReference>
<proteinExistence type="predicted"/>
<dbReference type="InterPro" id="IPR013149">
    <property type="entry name" value="ADH-like_C"/>
</dbReference>
<dbReference type="PANTHER" id="PTHR48106:SF18">
    <property type="entry name" value="QUINONE OXIDOREDUCTASE PIG3"/>
    <property type="match status" value="1"/>
</dbReference>
<feature type="domain" description="Enoyl reductase (ER)" evidence="3">
    <location>
        <begin position="15"/>
        <end position="331"/>
    </location>
</feature>
<dbReference type="InterPro" id="IPR020843">
    <property type="entry name" value="ER"/>
</dbReference>
<dbReference type="SUPFAM" id="SSF50129">
    <property type="entry name" value="GroES-like"/>
    <property type="match status" value="1"/>
</dbReference>
<evidence type="ECO:0000313" key="5">
    <source>
        <dbReference type="Proteomes" id="UP001321542"/>
    </source>
</evidence>
<dbReference type="Pfam" id="PF00107">
    <property type="entry name" value="ADH_zinc_N"/>
    <property type="match status" value="1"/>
</dbReference>
<protein>
    <recommendedName>
        <fullName evidence="3">Enoyl reductase (ER) domain-containing protein</fullName>
    </recommendedName>
</protein>
<reference evidence="4 5" key="1">
    <citation type="journal article" date="2010" name="ChemBioChem">
        <title>Cloning and characterization of the biosynthetic gene cluster of 16-membered macrolide antibiotic FD-891: involvement of a dual functional cytochrome P450 monooxygenase catalyzing epoxidation and hydroxylation.</title>
        <authorList>
            <person name="Kudo F."/>
            <person name="Motegi A."/>
            <person name="Mizoue K."/>
            <person name="Eguchi T."/>
        </authorList>
    </citation>
    <scope>NUCLEOTIDE SEQUENCE [LARGE SCALE GENOMIC DNA]</scope>
    <source>
        <strain evidence="4 5">A-8890</strain>
    </source>
</reference>
<evidence type="ECO:0000313" key="4">
    <source>
        <dbReference type="EMBL" id="BBC38503.1"/>
    </source>
</evidence>
<evidence type="ECO:0000256" key="2">
    <source>
        <dbReference type="ARBA" id="ARBA00023002"/>
    </source>
</evidence>
<dbReference type="InterPro" id="IPR036291">
    <property type="entry name" value="NAD(P)-bd_dom_sf"/>
</dbReference>
<accession>A0ABM7FQI7</accession>
<evidence type="ECO:0000259" key="3">
    <source>
        <dbReference type="SMART" id="SM00829"/>
    </source>
</evidence>
<dbReference type="SMART" id="SM00829">
    <property type="entry name" value="PKS_ER"/>
    <property type="match status" value="1"/>
</dbReference>
<organism evidence="4 5">
    <name type="scientific">Streptomyces graminofaciens</name>
    <dbReference type="NCBI Taxonomy" id="68212"/>
    <lineage>
        <taxon>Bacteria</taxon>
        <taxon>Bacillati</taxon>
        <taxon>Actinomycetota</taxon>
        <taxon>Actinomycetes</taxon>
        <taxon>Kitasatosporales</taxon>
        <taxon>Streptomycetaceae</taxon>
        <taxon>Streptomyces</taxon>
    </lineage>
</organism>
<evidence type="ECO:0000256" key="1">
    <source>
        <dbReference type="ARBA" id="ARBA00022857"/>
    </source>
</evidence>
<dbReference type="InterPro" id="IPR011032">
    <property type="entry name" value="GroES-like_sf"/>
</dbReference>
<dbReference type="Gene3D" id="3.40.50.720">
    <property type="entry name" value="NAD(P)-binding Rossmann-like Domain"/>
    <property type="match status" value="1"/>
</dbReference>
<keyword evidence="5" id="KW-1185">Reference proteome</keyword>
<dbReference type="SUPFAM" id="SSF51735">
    <property type="entry name" value="NAD(P)-binding Rossmann-fold domains"/>
    <property type="match status" value="1"/>
</dbReference>
<dbReference type="Proteomes" id="UP001321542">
    <property type="component" value="Chromosome"/>
</dbReference>
<name>A0ABM7FQI7_9ACTN</name>
<dbReference type="PANTHER" id="PTHR48106">
    <property type="entry name" value="QUINONE OXIDOREDUCTASE PIG3-RELATED"/>
    <property type="match status" value="1"/>
</dbReference>
<sequence length="333" mass="34547">MTQQTVRAMVVTPEGDDGRLDWRAVPAPVPRSGEVVVAVHASGVNRADLLQRRGKYVQEALRRPGPVVAGMEVAGEVLAIGDEVTGVEVGDRVMAMCEGSYAEQAVVHHRLLLPVPAGLSWEEAAALPLGLMTAYDALFGAGEFAPGEAVLVSSATSIVGRIAVQLARAGGASVVVGTSRSAEGRERILALGANHAVDGAAEDVAERIEEATGGRKIDVVVDQVGASLFAAHLRVLAVGGRLISVGRLGGAAVSADLNQLALNRITVRGVTFRTRTLDEYAAIAEGVRKNVLDKVAANLVRPAVDHVLPIESAAEAQDLVATGVHQGKIVLTV</sequence>
<gene>
    <name evidence="4" type="ORF">SGFS_097970</name>
</gene>
<dbReference type="Pfam" id="PF08240">
    <property type="entry name" value="ADH_N"/>
    <property type="match status" value="1"/>
</dbReference>